<dbReference type="InterPro" id="IPR030389">
    <property type="entry name" value="G_FEOB_dom"/>
</dbReference>
<dbReference type="InterPro" id="IPR027417">
    <property type="entry name" value="P-loop_NTPase"/>
</dbReference>
<dbReference type="InterPro" id="IPR011642">
    <property type="entry name" value="Gate_dom"/>
</dbReference>
<comment type="similarity">
    <text evidence="16">Belongs to the TRAFAC class TrmE-Era-EngA-EngB-Septin-like GTPase superfamily. FeoB GTPase (TC 9.A.8) family.</text>
</comment>
<feature type="transmembrane region" description="Helical" evidence="16">
    <location>
        <begin position="352"/>
        <end position="380"/>
    </location>
</feature>
<keyword evidence="12 16" id="KW-0472">Membrane</keyword>
<dbReference type="GO" id="GO:0005886">
    <property type="term" value="C:plasma membrane"/>
    <property type="evidence" value="ECO:0007669"/>
    <property type="project" value="UniProtKB-SubCell"/>
</dbReference>
<dbReference type="KEGG" id="tpol:Mal48_02490"/>
<dbReference type="Proteomes" id="UP000315724">
    <property type="component" value="Chromosome"/>
</dbReference>
<evidence type="ECO:0000256" key="8">
    <source>
        <dbReference type="ARBA" id="ARBA00022989"/>
    </source>
</evidence>
<feature type="transmembrane region" description="Helical" evidence="16">
    <location>
        <begin position="301"/>
        <end position="321"/>
    </location>
</feature>
<feature type="domain" description="FeoB-type G" evidence="17">
    <location>
        <begin position="13"/>
        <end position="180"/>
    </location>
</feature>
<dbReference type="GO" id="GO:0046872">
    <property type="term" value="F:metal ion binding"/>
    <property type="evidence" value="ECO:0007669"/>
    <property type="project" value="UniProtKB-KW"/>
</dbReference>
<feature type="binding site" evidence="14">
    <location>
        <begin position="160"/>
        <end position="162"/>
    </location>
    <ligand>
        <name>GTP</name>
        <dbReference type="ChEBI" id="CHEBI:37565"/>
        <label>1</label>
    </ligand>
</feature>
<evidence type="ECO:0000256" key="14">
    <source>
        <dbReference type="PIRSR" id="PIRSR603373-1"/>
    </source>
</evidence>
<keyword evidence="5" id="KW-0997">Cell inner membrane</keyword>
<feature type="binding site" evidence="15">
    <location>
        <position position="34"/>
    </location>
    <ligand>
        <name>Mg(2+)</name>
        <dbReference type="ChEBI" id="CHEBI:18420"/>
        <label>2</label>
    </ligand>
</feature>
<dbReference type="GO" id="GO:0005525">
    <property type="term" value="F:GTP binding"/>
    <property type="evidence" value="ECO:0007669"/>
    <property type="project" value="UniProtKB-KW"/>
</dbReference>
<proteinExistence type="inferred from homology"/>
<organism evidence="18 19">
    <name type="scientific">Thalassoglobus polymorphus</name>
    <dbReference type="NCBI Taxonomy" id="2527994"/>
    <lineage>
        <taxon>Bacteria</taxon>
        <taxon>Pseudomonadati</taxon>
        <taxon>Planctomycetota</taxon>
        <taxon>Planctomycetia</taxon>
        <taxon>Planctomycetales</taxon>
        <taxon>Planctomycetaceae</taxon>
        <taxon>Thalassoglobus</taxon>
    </lineage>
</organism>
<keyword evidence="9 16" id="KW-0408">Iron</keyword>
<evidence type="ECO:0000256" key="11">
    <source>
        <dbReference type="ARBA" id="ARBA00023134"/>
    </source>
</evidence>
<dbReference type="NCBIfam" id="TIGR00437">
    <property type="entry name" value="feoB"/>
    <property type="match status" value="1"/>
</dbReference>
<dbReference type="InterPro" id="IPR050860">
    <property type="entry name" value="FeoB_GTPase"/>
</dbReference>
<feature type="transmembrane region" description="Helical" evidence="16">
    <location>
        <begin position="408"/>
        <end position="429"/>
    </location>
</feature>
<protein>
    <recommendedName>
        <fullName evidence="13 16">Ferrous iron transport protein B</fullName>
    </recommendedName>
</protein>
<dbReference type="PANTHER" id="PTHR43185">
    <property type="entry name" value="FERROUS IRON TRANSPORT PROTEIN B"/>
    <property type="match status" value="1"/>
</dbReference>
<dbReference type="RefSeq" id="WP_145195298.1">
    <property type="nucleotide sequence ID" value="NZ_CP036267.1"/>
</dbReference>
<evidence type="ECO:0000256" key="10">
    <source>
        <dbReference type="ARBA" id="ARBA00023065"/>
    </source>
</evidence>
<dbReference type="CDD" id="cd01879">
    <property type="entry name" value="FeoB"/>
    <property type="match status" value="1"/>
</dbReference>
<keyword evidence="19" id="KW-1185">Reference proteome</keyword>
<keyword evidence="4 16" id="KW-0410">Iron transport</keyword>
<dbReference type="AlphaFoldDB" id="A0A517QHB0"/>
<comment type="subcellular location">
    <subcellularLocation>
        <location evidence="1 16">Cell inner membrane</location>
        <topology evidence="1 16">Multi-pass membrane protein</topology>
    </subcellularLocation>
</comment>
<feature type="transmembrane region" description="Helical" evidence="16">
    <location>
        <begin position="475"/>
        <end position="495"/>
    </location>
</feature>
<feature type="transmembrane region" description="Helical" evidence="16">
    <location>
        <begin position="709"/>
        <end position="729"/>
    </location>
</feature>
<feature type="binding site" evidence="14">
    <location>
        <begin position="45"/>
        <end position="49"/>
    </location>
    <ligand>
        <name>GTP</name>
        <dbReference type="ChEBI" id="CHEBI:37565"/>
        <label>1</label>
    </ligand>
</feature>
<dbReference type="SUPFAM" id="SSF52540">
    <property type="entry name" value="P-loop containing nucleoside triphosphate hydrolases"/>
    <property type="match status" value="1"/>
</dbReference>
<comment type="function">
    <text evidence="16">Probable transporter of a GTP-driven Fe(2+) uptake system.</text>
</comment>
<dbReference type="GO" id="GO:0015093">
    <property type="term" value="F:ferrous iron transmembrane transporter activity"/>
    <property type="evidence" value="ECO:0007669"/>
    <property type="project" value="UniProtKB-UniRule"/>
</dbReference>
<evidence type="ECO:0000259" key="17">
    <source>
        <dbReference type="PROSITE" id="PS51711"/>
    </source>
</evidence>
<feature type="transmembrane region" description="Helical" evidence="16">
    <location>
        <begin position="533"/>
        <end position="554"/>
    </location>
</feature>
<keyword evidence="3" id="KW-1003">Cell membrane</keyword>
<feature type="binding site" evidence="14">
    <location>
        <begin position="20"/>
        <end position="27"/>
    </location>
    <ligand>
        <name>GTP</name>
        <dbReference type="ChEBI" id="CHEBI:37565"/>
        <label>1</label>
    </ligand>
</feature>
<dbReference type="PANTHER" id="PTHR43185:SF1">
    <property type="entry name" value="FE(2+) TRANSPORTER FEOB"/>
    <property type="match status" value="1"/>
</dbReference>
<evidence type="ECO:0000256" key="16">
    <source>
        <dbReference type="RuleBase" id="RU362098"/>
    </source>
</evidence>
<feature type="binding site" evidence="15">
    <location>
        <position position="32"/>
    </location>
    <ligand>
        <name>Mg(2+)</name>
        <dbReference type="ChEBI" id="CHEBI:18420"/>
        <label>2</label>
    </ligand>
</feature>
<evidence type="ECO:0000256" key="12">
    <source>
        <dbReference type="ARBA" id="ARBA00023136"/>
    </source>
</evidence>
<evidence type="ECO:0000256" key="1">
    <source>
        <dbReference type="ARBA" id="ARBA00004429"/>
    </source>
</evidence>
<sequence length="735" mass="81060">MSDLVSSPTQSASLTVALIGNPNTGKSTLFNALSGGQARVGNFPGVTVEKKVGAYQFENREITLVDLPGTYSLSPRSADEMVSVDVLLGRQPGAPAPDAVVCIVDSSNLERNLYLFSQLRDLNLPTVLVLNMWDTTTSRGVTIDVEKLQERLGVKVVTTSAHRKSGIEAVSHAVLQALEETVQPSPRLFPAEFYDEVEKLSKWLEDRGEEQVHFFLLERMLLDVRGASEDAAGNAIAPELKEYLDEARLRLTAAGCRIPAVETKLRYNWIRERLDGVLVRSQEDSKLSSSDRIDKFLTHRFWGILVFTLVMFLIFQAIYTWSGPFMEMVEGLQGGVSDFVQGLMPPGMFRSLVIDGIIAGVGSVIVFLPQIIMLFAFIAIMEDCGYMARAAFLMDKLMTRIGLSGKSFLPLMSSFACAIPGVMATRVIENRRDRMITMLIAPLMSCSARLPVYVLMIYAFIPATMLLGWVNLQGIVLFAMYSLGALVAIPIAWILRKTFFKGETPPFVMELPPYKWPSPGIVFNRVYDRSKAFVVRAGSLIFSVTVVVWALGYFPGDHARQESLSVEINSIDAEVEENSEKLAALTSEYNQVSAVLIQESYLGRMGKAIEPVVKPLGWDWRIGIGAIASFPAREVIIATLGTIFSLGSELEDGDPGLSNALMKATWPDGSPLITVPVALSIMVFFALCAQCGATLMVIRRETNSWRWPIFTFTYMTLLAYVASFLTYQIGTAIGI</sequence>
<gene>
    <name evidence="18" type="primary">feoB</name>
    <name evidence="18" type="ORF">Mal48_02490</name>
</gene>
<evidence type="ECO:0000313" key="19">
    <source>
        <dbReference type="Proteomes" id="UP000315724"/>
    </source>
</evidence>
<keyword evidence="15" id="KW-0460">Magnesium</keyword>
<keyword evidence="8 16" id="KW-1133">Transmembrane helix</keyword>
<evidence type="ECO:0000313" key="18">
    <source>
        <dbReference type="EMBL" id="QDT31019.1"/>
    </source>
</evidence>
<keyword evidence="2 16" id="KW-0813">Transport</keyword>
<evidence type="ECO:0000256" key="4">
    <source>
        <dbReference type="ARBA" id="ARBA00022496"/>
    </source>
</evidence>
<keyword evidence="10" id="KW-0406">Ion transport</keyword>
<dbReference type="InterPro" id="IPR011640">
    <property type="entry name" value="Fe2_transport_prot_B_C"/>
</dbReference>
<dbReference type="Pfam" id="PF02421">
    <property type="entry name" value="FeoB_N"/>
    <property type="match status" value="1"/>
</dbReference>
<dbReference type="EMBL" id="CP036267">
    <property type="protein sequence ID" value="QDT31019.1"/>
    <property type="molecule type" value="Genomic_DNA"/>
</dbReference>
<dbReference type="PROSITE" id="PS51711">
    <property type="entry name" value="G_FEOB"/>
    <property type="match status" value="1"/>
</dbReference>
<feature type="binding site" evidence="15">
    <location>
        <position position="31"/>
    </location>
    <ligand>
        <name>Mg(2+)</name>
        <dbReference type="ChEBI" id="CHEBI:18420"/>
        <label>2</label>
    </ligand>
</feature>
<keyword evidence="11 14" id="KW-0342">GTP-binding</keyword>
<accession>A0A517QHB0</accession>
<dbReference type="InterPro" id="IPR003373">
    <property type="entry name" value="Fe2_transport_prot-B"/>
</dbReference>
<dbReference type="Gene3D" id="3.40.50.300">
    <property type="entry name" value="P-loop containing nucleotide triphosphate hydrolases"/>
    <property type="match status" value="1"/>
</dbReference>
<dbReference type="Pfam" id="PF07664">
    <property type="entry name" value="FeoB_C"/>
    <property type="match status" value="1"/>
</dbReference>
<keyword evidence="6 16" id="KW-0812">Transmembrane</keyword>
<keyword evidence="15" id="KW-0479">Metal-binding</keyword>
<dbReference type="FunFam" id="3.40.50.300:FF:000426">
    <property type="entry name" value="Ferrous iron transport protein B"/>
    <property type="match status" value="1"/>
</dbReference>
<dbReference type="InterPro" id="IPR006073">
    <property type="entry name" value="GTP-bd"/>
</dbReference>
<keyword evidence="7 14" id="KW-0547">Nucleotide-binding</keyword>
<evidence type="ECO:0000256" key="5">
    <source>
        <dbReference type="ARBA" id="ARBA00022519"/>
    </source>
</evidence>
<name>A0A517QHB0_9PLAN</name>
<feature type="transmembrane region" description="Helical" evidence="16">
    <location>
        <begin position="672"/>
        <end position="697"/>
    </location>
</feature>
<dbReference type="OrthoDB" id="9809127at2"/>
<reference evidence="18 19" key="1">
    <citation type="submission" date="2019-02" db="EMBL/GenBank/DDBJ databases">
        <title>Deep-cultivation of Planctomycetes and their phenomic and genomic characterization uncovers novel biology.</title>
        <authorList>
            <person name="Wiegand S."/>
            <person name="Jogler M."/>
            <person name="Boedeker C."/>
            <person name="Pinto D."/>
            <person name="Vollmers J."/>
            <person name="Rivas-Marin E."/>
            <person name="Kohn T."/>
            <person name="Peeters S.H."/>
            <person name="Heuer A."/>
            <person name="Rast P."/>
            <person name="Oberbeckmann S."/>
            <person name="Bunk B."/>
            <person name="Jeske O."/>
            <person name="Meyerdierks A."/>
            <person name="Storesund J.E."/>
            <person name="Kallscheuer N."/>
            <person name="Luecker S."/>
            <person name="Lage O.M."/>
            <person name="Pohl T."/>
            <person name="Merkel B.J."/>
            <person name="Hornburger P."/>
            <person name="Mueller R.-W."/>
            <person name="Bruemmer F."/>
            <person name="Labrenz M."/>
            <person name="Spormann A.M."/>
            <person name="Op den Camp H."/>
            <person name="Overmann J."/>
            <person name="Amann R."/>
            <person name="Jetten M.S.M."/>
            <person name="Mascher T."/>
            <person name="Medema M.H."/>
            <person name="Devos D.P."/>
            <person name="Kaster A.-K."/>
            <person name="Ovreas L."/>
            <person name="Rohde M."/>
            <person name="Galperin M.Y."/>
            <person name="Jogler C."/>
        </authorList>
    </citation>
    <scope>NUCLEOTIDE SEQUENCE [LARGE SCALE GENOMIC DNA]</scope>
    <source>
        <strain evidence="18 19">Mal48</strain>
    </source>
</reference>
<evidence type="ECO:0000256" key="9">
    <source>
        <dbReference type="ARBA" id="ARBA00023004"/>
    </source>
</evidence>
<evidence type="ECO:0000256" key="6">
    <source>
        <dbReference type="ARBA" id="ARBA00022692"/>
    </source>
</evidence>
<evidence type="ECO:0000256" key="2">
    <source>
        <dbReference type="ARBA" id="ARBA00022448"/>
    </source>
</evidence>
<feature type="binding site" evidence="14">
    <location>
        <begin position="131"/>
        <end position="134"/>
    </location>
    <ligand>
        <name>GTP</name>
        <dbReference type="ChEBI" id="CHEBI:37565"/>
        <label>1</label>
    </ligand>
</feature>
<evidence type="ECO:0000256" key="15">
    <source>
        <dbReference type="PIRSR" id="PIRSR603373-2"/>
    </source>
</evidence>
<dbReference type="PRINTS" id="PR00326">
    <property type="entry name" value="GTP1OBG"/>
</dbReference>
<feature type="transmembrane region" description="Helical" evidence="16">
    <location>
        <begin position="450"/>
        <end position="469"/>
    </location>
</feature>
<evidence type="ECO:0000256" key="3">
    <source>
        <dbReference type="ARBA" id="ARBA00022475"/>
    </source>
</evidence>
<feature type="binding site" evidence="15">
    <location>
        <position position="35"/>
    </location>
    <ligand>
        <name>Mg(2+)</name>
        <dbReference type="ChEBI" id="CHEBI:18420"/>
        <label>2</label>
    </ligand>
</feature>
<dbReference type="Pfam" id="PF07670">
    <property type="entry name" value="Gate"/>
    <property type="match status" value="2"/>
</dbReference>
<evidence type="ECO:0000256" key="13">
    <source>
        <dbReference type="NCBIfam" id="TIGR00437"/>
    </source>
</evidence>
<feature type="binding site" evidence="14">
    <location>
        <begin position="66"/>
        <end position="69"/>
    </location>
    <ligand>
        <name>GTP</name>
        <dbReference type="ChEBI" id="CHEBI:37565"/>
        <label>1</label>
    </ligand>
</feature>
<evidence type="ECO:0000256" key="7">
    <source>
        <dbReference type="ARBA" id="ARBA00022741"/>
    </source>
</evidence>